<feature type="chain" id="PRO_5047247409" description="NodB homology domain-containing protein" evidence="12">
    <location>
        <begin position="18"/>
        <end position="246"/>
    </location>
</feature>
<proteinExistence type="predicted"/>
<keyword evidence="5" id="KW-0479">Metal-binding</keyword>
<evidence type="ECO:0000313" key="15">
    <source>
        <dbReference type="Proteomes" id="UP001556367"/>
    </source>
</evidence>
<feature type="signal peptide" evidence="12">
    <location>
        <begin position="1"/>
        <end position="17"/>
    </location>
</feature>
<sequence>MLAPFFVTAALALVTVALPEKRELAQVISSCTVPNTAALTFDDGPHLYTYDVVKALDAEDAKGTFFFNGDNMGCIYSEDNRAAIKHLYNQGHQVASHTWRHADLSKLSWDGVNEEMARVDTALHRIVGVKPRFMRPPYGSYNDVVRDVSAHRGQIIAIWDLDSRDSMGASPWESKQIYNEMVDRRPSTILALNHETYERTANDVLPHAIRRLKNAGYRLVTLAECLGEEPYQTVDRPQEPDDDWHC</sequence>
<reference evidence="15" key="1">
    <citation type="submission" date="2024-06" db="EMBL/GenBank/DDBJ databases">
        <title>Multi-omics analyses provide insights into the biosynthesis of the anticancer antibiotic pleurotin in Hohenbuehelia grisea.</title>
        <authorList>
            <person name="Weaver J.A."/>
            <person name="Alberti F."/>
        </authorList>
    </citation>
    <scope>NUCLEOTIDE SEQUENCE [LARGE SCALE GENOMIC DNA]</scope>
    <source>
        <strain evidence="15">T-177</strain>
    </source>
</reference>
<evidence type="ECO:0000256" key="6">
    <source>
        <dbReference type="ARBA" id="ARBA00022729"/>
    </source>
</evidence>
<evidence type="ECO:0000256" key="2">
    <source>
        <dbReference type="ARBA" id="ARBA00004609"/>
    </source>
</evidence>
<keyword evidence="3" id="KW-1003">Cell membrane</keyword>
<keyword evidence="9" id="KW-0119">Carbohydrate metabolism</keyword>
<comment type="caution">
    <text evidence="14">The sequence shown here is derived from an EMBL/GenBank/DDBJ whole genome shotgun (WGS) entry which is preliminary data.</text>
</comment>
<feature type="domain" description="NodB homology" evidence="13">
    <location>
        <begin position="35"/>
        <end position="220"/>
    </location>
</feature>
<dbReference type="CDD" id="cd10951">
    <property type="entry name" value="CE4_ClCDA_like"/>
    <property type="match status" value="1"/>
</dbReference>
<dbReference type="Proteomes" id="UP001556367">
    <property type="component" value="Unassembled WGS sequence"/>
</dbReference>
<protein>
    <recommendedName>
        <fullName evidence="13">NodB homology domain-containing protein</fullName>
    </recommendedName>
</protein>
<dbReference type="InterPro" id="IPR002509">
    <property type="entry name" value="NODB_dom"/>
</dbReference>
<evidence type="ECO:0000256" key="1">
    <source>
        <dbReference type="ARBA" id="ARBA00001941"/>
    </source>
</evidence>
<comment type="subcellular location">
    <subcellularLocation>
        <location evidence="2">Cell membrane</location>
        <topology evidence="2">Lipid-anchor</topology>
        <topology evidence="2">GPI-anchor</topology>
    </subcellularLocation>
</comment>
<dbReference type="EMBL" id="JASNQZ010000008">
    <property type="protein sequence ID" value="KAL0953215.1"/>
    <property type="molecule type" value="Genomic_DNA"/>
</dbReference>
<evidence type="ECO:0000256" key="9">
    <source>
        <dbReference type="ARBA" id="ARBA00023277"/>
    </source>
</evidence>
<dbReference type="SUPFAM" id="SSF88713">
    <property type="entry name" value="Glycoside hydrolase/deacetylase"/>
    <property type="match status" value="1"/>
</dbReference>
<keyword evidence="15" id="KW-1185">Reference proteome</keyword>
<evidence type="ECO:0000256" key="8">
    <source>
        <dbReference type="ARBA" id="ARBA00023136"/>
    </source>
</evidence>
<dbReference type="Pfam" id="PF01522">
    <property type="entry name" value="Polysacc_deac_1"/>
    <property type="match status" value="1"/>
</dbReference>
<evidence type="ECO:0000259" key="13">
    <source>
        <dbReference type="PROSITE" id="PS51677"/>
    </source>
</evidence>
<keyword evidence="4" id="KW-0336">GPI-anchor</keyword>
<dbReference type="PANTHER" id="PTHR46471:SF2">
    <property type="entry name" value="CHITIN DEACETYLASE-RELATED"/>
    <property type="match status" value="1"/>
</dbReference>
<evidence type="ECO:0000256" key="5">
    <source>
        <dbReference type="ARBA" id="ARBA00022723"/>
    </source>
</evidence>
<dbReference type="Gene3D" id="3.20.20.370">
    <property type="entry name" value="Glycoside hydrolase/deacetylase"/>
    <property type="match status" value="1"/>
</dbReference>
<keyword evidence="7" id="KW-0378">Hydrolase</keyword>
<accession>A0ABR3JDN3</accession>
<keyword evidence="10" id="KW-0449">Lipoprotein</keyword>
<keyword evidence="8" id="KW-0472">Membrane</keyword>
<name>A0ABR3JDN3_9AGAR</name>
<evidence type="ECO:0000256" key="12">
    <source>
        <dbReference type="SAM" id="SignalP"/>
    </source>
</evidence>
<evidence type="ECO:0000256" key="11">
    <source>
        <dbReference type="ARBA" id="ARBA00023316"/>
    </source>
</evidence>
<gene>
    <name evidence="14" type="ORF">HGRIS_004469</name>
</gene>
<evidence type="ECO:0000313" key="14">
    <source>
        <dbReference type="EMBL" id="KAL0953215.1"/>
    </source>
</evidence>
<keyword evidence="6 12" id="KW-0732">Signal</keyword>
<keyword evidence="4" id="KW-0325">Glycoprotein</keyword>
<dbReference type="PANTHER" id="PTHR46471">
    <property type="entry name" value="CHITIN DEACETYLASE"/>
    <property type="match status" value="1"/>
</dbReference>
<comment type="cofactor">
    <cofactor evidence="1">
        <name>Co(2+)</name>
        <dbReference type="ChEBI" id="CHEBI:48828"/>
    </cofactor>
</comment>
<evidence type="ECO:0000256" key="3">
    <source>
        <dbReference type="ARBA" id="ARBA00022475"/>
    </source>
</evidence>
<keyword evidence="11" id="KW-0961">Cell wall biogenesis/degradation</keyword>
<organism evidence="14 15">
    <name type="scientific">Hohenbuehelia grisea</name>
    <dbReference type="NCBI Taxonomy" id="104357"/>
    <lineage>
        <taxon>Eukaryota</taxon>
        <taxon>Fungi</taxon>
        <taxon>Dikarya</taxon>
        <taxon>Basidiomycota</taxon>
        <taxon>Agaricomycotina</taxon>
        <taxon>Agaricomycetes</taxon>
        <taxon>Agaricomycetidae</taxon>
        <taxon>Agaricales</taxon>
        <taxon>Pleurotineae</taxon>
        <taxon>Pleurotaceae</taxon>
        <taxon>Hohenbuehelia</taxon>
    </lineage>
</organism>
<evidence type="ECO:0000256" key="10">
    <source>
        <dbReference type="ARBA" id="ARBA00023288"/>
    </source>
</evidence>
<dbReference type="PROSITE" id="PS51677">
    <property type="entry name" value="NODB"/>
    <property type="match status" value="1"/>
</dbReference>
<evidence type="ECO:0000256" key="4">
    <source>
        <dbReference type="ARBA" id="ARBA00022622"/>
    </source>
</evidence>
<dbReference type="InterPro" id="IPR011330">
    <property type="entry name" value="Glyco_hydro/deAcase_b/a-brl"/>
</dbReference>
<evidence type="ECO:0000256" key="7">
    <source>
        <dbReference type="ARBA" id="ARBA00022801"/>
    </source>
</evidence>